<name>A0A1J5QRI6_9ZZZZ</name>
<organism evidence="1">
    <name type="scientific">mine drainage metagenome</name>
    <dbReference type="NCBI Taxonomy" id="410659"/>
    <lineage>
        <taxon>unclassified sequences</taxon>
        <taxon>metagenomes</taxon>
        <taxon>ecological metagenomes</taxon>
    </lineage>
</organism>
<proteinExistence type="predicted"/>
<gene>
    <name evidence="1" type="ORF">GALL_357220</name>
</gene>
<dbReference type="AlphaFoldDB" id="A0A1J5QRI6"/>
<accession>A0A1J5QRI6</accession>
<reference evidence="1" key="1">
    <citation type="submission" date="2016-10" db="EMBL/GenBank/DDBJ databases">
        <title>Sequence of Gallionella enrichment culture.</title>
        <authorList>
            <person name="Poehlein A."/>
            <person name="Muehling M."/>
            <person name="Daniel R."/>
        </authorList>
    </citation>
    <scope>NUCLEOTIDE SEQUENCE</scope>
</reference>
<evidence type="ECO:0000313" key="1">
    <source>
        <dbReference type="EMBL" id="OIQ82500.1"/>
    </source>
</evidence>
<comment type="caution">
    <text evidence="1">The sequence shown here is derived from an EMBL/GenBank/DDBJ whole genome shotgun (WGS) entry which is preliminary data.</text>
</comment>
<dbReference type="EMBL" id="MLJW01000798">
    <property type="protein sequence ID" value="OIQ82500.1"/>
    <property type="molecule type" value="Genomic_DNA"/>
</dbReference>
<protein>
    <submittedName>
        <fullName evidence="1">Uncharacterized protein</fullName>
    </submittedName>
</protein>
<sequence length="67" mass="7657">MCRQLVEERQDFITRIDRIQVHAGNRQMAGEIQVILQSSEIGGQQQFDAAGFEVMVRKVQRMLPVGI</sequence>